<dbReference type="Proteomes" id="UP000515151">
    <property type="component" value="Chromosome 5"/>
</dbReference>
<dbReference type="GeneID" id="116208373"/>
<sequence>MAQREEGGWPLGLQPLSGRVGGGLVVRNRNRENSGSVSFSTLLTGSPSSSTDLSSDIDSESTGSFFRDRSMTLGSLMGATSILELSRRSSRFRASEASLRDKKSHQHHKHSKPWLLSLCSRLSTDAVRIDTAPSLGYFLEAERRASITYRKNNNQPPVSDPNPTTPISSEVNQTAPQTGSVSLVAYPLRKHQTGRMTEQDSGYGVPLLLSCLRGQIIG</sequence>
<feature type="compositionally biased region" description="Polar residues" evidence="1">
    <location>
        <begin position="165"/>
        <end position="176"/>
    </location>
</feature>
<dbReference type="AlphaFoldDB" id="A0A6P8DJU9"/>
<dbReference type="PANTHER" id="PTHR33544">
    <property type="entry name" value="DUF4005 DOMAIN-CONTAINING PROTEIN-RELATED"/>
    <property type="match status" value="1"/>
</dbReference>
<evidence type="ECO:0000313" key="2">
    <source>
        <dbReference type="Proteomes" id="UP000515151"/>
    </source>
</evidence>
<accession>A0A6P8DJU9</accession>
<dbReference type="RefSeq" id="XP_031397622.1">
    <property type="nucleotide sequence ID" value="XM_031541762.1"/>
</dbReference>
<dbReference type="OrthoDB" id="1898359at2759"/>
<evidence type="ECO:0000313" key="3">
    <source>
        <dbReference type="RefSeq" id="XP_031397622.1"/>
    </source>
</evidence>
<feature type="compositionally biased region" description="Low complexity" evidence="1">
    <location>
        <begin position="38"/>
        <end position="59"/>
    </location>
</feature>
<reference evidence="2" key="1">
    <citation type="journal article" date="2020" name="Plant Biotechnol. J.">
        <title>The pomegranate (Punica granatum L.) draft genome dissects genetic divergence between soft- and hard-seeded cultivars.</title>
        <authorList>
            <person name="Luo X."/>
            <person name="Li H."/>
            <person name="Wu Z."/>
            <person name="Yao W."/>
            <person name="Zhao P."/>
            <person name="Cao D."/>
            <person name="Yu H."/>
            <person name="Li K."/>
            <person name="Poudel K."/>
            <person name="Zhao D."/>
            <person name="Zhang F."/>
            <person name="Xia X."/>
            <person name="Chen L."/>
            <person name="Wang Q."/>
            <person name="Jing D."/>
            <person name="Cao S."/>
        </authorList>
    </citation>
    <scope>NUCLEOTIDE SEQUENCE [LARGE SCALE GENOMIC DNA]</scope>
    <source>
        <strain evidence="2">cv. Tunisia</strain>
    </source>
</reference>
<evidence type="ECO:0000256" key="1">
    <source>
        <dbReference type="SAM" id="MobiDB-lite"/>
    </source>
</evidence>
<protein>
    <submittedName>
        <fullName evidence="3">Uncharacterized protein LOC116208373</fullName>
    </submittedName>
</protein>
<organism evidence="2 3">
    <name type="scientific">Punica granatum</name>
    <name type="common">Pomegranate</name>
    <dbReference type="NCBI Taxonomy" id="22663"/>
    <lineage>
        <taxon>Eukaryota</taxon>
        <taxon>Viridiplantae</taxon>
        <taxon>Streptophyta</taxon>
        <taxon>Embryophyta</taxon>
        <taxon>Tracheophyta</taxon>
        <taxon>Spermatophyta</taxon>
        <taxon>Magnoliopsida</taxon>
        <taxon>eudicotyledons</taxon>
        <taxon>Gunneridae</taxon>
        <taxon>Pentapetalae</taxon>
        <taxon>rosids</taxon>
        <taxon>malvids</taxon>
        <taxon>Myrtales</taxon>
        <taxon>Lythraceae</taxon>
        <taxon>Punica</taxon>
    </lineage>
</organism>
<feature type="region of interest" description="Disordered" evidence="1">
    <location>
        <begin position="36"/>
        <end position="59"/>
    </location>
</feature>
<feature type="region of interest" description="Disordered" evidence="1">
    <location>
        <begin position="150"/>
        <end position="176"/>
    </location>
</feature>
<dbReference type="PANTHER" id="PTHR33544:SF3">
    <property type="entry name" value="60S RIBOSOMAL PROTEIN L36"/>
    <property type="match status" value="1"/>
</dbReference>
<name>A0A6P8DJU9_PUNGR</name>
<proteinExistence type="predicted"/>
<reference evidence="3" key="2">
    <citation type="submission" date="2025-08" db="UniProtKB">
        <authorList>
            <consortium name="RefSeq"/>
        </authorList>
    </citation>
    <scope>IDENTIFICATION</scope>
    <source>
        <tissue evidence="3">Leaf</tissue>
    </source>
</reference>
<keyword evidence="2" id="KW-1185">Reference proteome</keyword>
<gene>
    <name evidence="3" type="primary">LOC116208373</name>
</gene>
<dbReference type="InterPro" id="IPR040344">
    <property type="entry name" value="At3g17950-like"/>
</dbReference>